<evidence type="ECO:0000256" key="3">
    <source>
        <dbReference type="RuleBase" id="RU003887"/>
    </source>
</evidence>
<comment type="similarity">
    <text evidence="1 3">Belongs to the pseudouridine synthase RsuA family.</text>
</comment>
<dbReference type="Gene3D" id="3.30.70.580">
    <property type="entry name" value="Pseudouridine synthase I, catalytic domain, N-terminal subdomain"/>
    <property type="match status" value="1"/>
</dbReference>
<keyword evidence="2 3" id="KW-0413">Isomerase</keyword>
<dbReference type="EC" id="5.4.99.-" evidence="3"/>
<keyword evidence="6" id="KW-1185">Reference proteome</keyword>
<dbReference type="InterPro" id="IPR020103">
    <property type="entry name" value="PsdUridine_synth_cat_dom_sf"/>
</dbReference>
<organism evidence="5 6">
    <name type="scientific">Paludibaculum fermentans</name>
    <dbReference type="NCBI Taxonomy" id="1473598"/>
    <lineage>
        <taxon>Bacteria</taxon>
        <taxon>Pseudomonadati</taxon>
        <taxon>Acidobacteriota</taxon>
        <taxon>Terriglobia</taxon>
        <taxon>Bryobacterales</taxon>
        <taxon>Bryobacteraceae</taxon>
        <taxon>Paludibaculum</taxon>
    </lineage>
</organism>
<feature type="domain" description="Pseudouridine synthase RsuA/RluA-like" evidence="4">
    <location>
        <begin position="11"/>
        <end position="158"/>
    </location>
</feature>
<dbReference type="PANTHER" id="PTHR47683">
    <property type="entry name" value="PSEUDOURIDINE SYNTHASE FAMILY PROTEIN-RELATED"/>
    <property type="match status" value="1"/>
</dbReference>
<name>A0A7S7NY56_PALFE</name>
<dbReference type="Pfam" id="PF00849">
    <property type="entry name" value="PseudoU_synth_2"/>
    <property type="match status" value="1"/>
</dbReference>
<proteinExistence type="inferred from homology"/>
<protein>
    <recommendedName>
        <fullName evidence="3">Pseudouridine synthase</fullName>
        <ecNumber evidence="3">5.4.99.-</ecNumber>
    </recommendedName>
</protein>
<evidence type="ECO:0000256" key="2">
    <source>
        <dbReference type="ARBA" id="ARBA00023235"/>
    </source>
</evidence>
<dbReference type="InterPro" id="IPR050343">
    <property type="entry name" value="RsuA_PseudoU_synthase"/>
</dbReference>
<evidence type="ECO:0000259" key="4">
    <source>
        <dbReference type="Pfam" id="PF00849"/>
    </source>
</evidence>
<dbReference type="GO" id="GO:0140098">
    <property type="term" value="F:catalytic activity, acting on RNA"/>
    <property type="evidence" value="ECO:0007669"/>
    <property type="project" value="UniProtKB-ARBA"/>
</dbReference>
<dbReference type="AlphaFoldDB" id="A0A7S7NY56"/>
<dbReference type="Gene3D" id="3.30.70.1560">
    <property type="entry name" value="Alpha-L RNA-binding motif"/>
    <property type="match status" value="1"/>
</dbReference>
<dbReference type="GO" id="GO:0006364">
    <property type="term" value="P:rRNA processing"/>
    <property type="evidence" value="ECO:0007669"/>
    <property type="project" value="UniProtKB-ARBA"/>
</dbReference>
<evidence type="ECO:0000256" key="1">
    <source>
        <dbReference type="ARBA" id="ARBA00008348"/>
    </source>
</evidence>
<gene>
    <name evidence="5" type="ORF">IRI77_08395</name>
</gene>
<dbReference type="PROSITE" id="PS01149">
    <property type="entry name" value="PSI_RSU"/>
    <property type="match status" value="1"/>
</dbReference>
<dbReference type="InterPro" id="IPR018496">
    <property type="entry name" value="PsdUridine_synth_RsuA/RluB_CS"/>
</dbReference>
<dbReference type="EMBL" id="CP063849">
    <property type="protein sequence ID" value="QOY91948.1"/>
    <property type="molecule type" value="Genomic_DNA"/>
</dbReference>
<accession>A0A7S7NY56</accession>
<evidence type="ECO:0000313" key="6">
    <source>
        <dbReference type="Proteomes" id="UP000593892"/>
    </source>
</evidence>
<dbReference type="KEGG" id="pfer:IRI77_08395"/>
<dbReference type="SUPFAM" id="SSF55120">
    <property type="entry name" value="Pseudouridine synthase"/>
    <property type="match status" value="1"/>
</dbReference>
<sequence length="238" mass="26209">MDSKDIQPHRHLLFYKPYGVLTQFTDESGTGRPTLKDFIDVPGVFAAGRLDADSEGLLLLTSDGALQHRLTDPRFEHPRTYWAQVEGTPTPEAVAALCQGVEIQGRKTRPAQVRMLEGEPSLPPRDPPIRFRRLIPTAWLELILTEGRNRQVRRMTAAAGLPTLRLVRVGIGKLTIEGLAPGVWRDLTGAELIALAKPARNAATVRNTPLIEGVPGRRLVDPATVKRGPSTPGRFRRG</sequence>
<dbReference type="InterPro" id="IPR042092">
    <property type="entry name" value="PsdUridine_s_RsuA/RluB/E/F_cat"/>
</dbReference>
<dbReference type="PANTHER" id="PTHR47683:SF2">
    <property type="entry name" value="RNA-BINDING S4 DOMAIN-CONTAINING PROTEIN"/>
    <property type="match status" value="1"/>
</dbReference>
<dbReference type="GO" id="GO:0001522">
    <property type="term" value="P:pseudouridine synthesis"/>
    <property type="evidence" value="ECO:0007669"/>
    <property type="project" value="InterPro"/>
</dbReference>
<dbReference type="InterPro" id="IPR006145">
    <property type="entry name" value="PsdUridine_synth_RsuA/RluA"/>
</dbReference>
<dbReference type="GO" id="GO:0003723">
    <property type="term" value="F:RNA binding"/>
    <property type="evidence" value="ECO:0007669"/>
    <property type="project" value="InterPro"/>
</dbReference>
<dbReference type="InterPro" id="IPR000748">
    <property type="entry name" value="PsdUridine_synth_RsuA/RluB/E/F"/>
</dbReference>
<evidence type="ECO:0000313" key="5">
    <source>
        <dbReference type="EMBL" id="QOY91948.1"/>
    </source>
</evidence>
<dbReference type="InterPro" id="IPR020094">
    <property type="entry name" value="TruA/RsuA/RluB/E/F_N"/>
</dbReference>
<reference evidence="5 6" key="1">
    <citation type="submission" date="2020-10" db="EMBL/GenBank/DDBJ databases">
        <title>Complete genome sequence of Paludibaculum fermentans P105T, a facultatively anaerobic acidobacterium capable of dissimilatory Fe(III) reduction.</title>
        <authorList>
            <person name="Dedysh S.N."/>
            <person name="Beletsky A.V."/>
            <person name="Kulichevskaya I.S."/>
            <person name="Mardanov A.V."/>
            <person name="Ravin N.V."/>
        </authorList>
    </citation>
    <scope>NUCLEOTIDE SEQUENCE [LARGE SCALE GENOMIC DNA]</scope>
    <source>
        <strain evidence="5 6">P105</strain>
    </source>
</reference>
<dbReference type="Proteomes" id="UP000593892">
    <property type="component" value="Chromosome"/>
</dbReference>
<dbReference type="NCBIfam" id="TIGR00093">
    <property type="entry name" value="pseudouridine synthase"/>
    <property type="match status" value="1"/>
</dbReference>
<dbReference type="GO" id="GO:0009982">
    <property type="term" value="F:pseudouridine synthase activity"/>
    <property type="evidence" value="ECO:0007669"/>
    <property type="project" value="InterPro"/>
</dbReference>